<dbReference type="RefSeq" id="WP_380772173.1">
    <property type="nucleotide sequence ID" value="NZ_JBHUEO010000004.1"/>
</dbReference>
<dbReference type="PANTHER" id="PTHR34582:SF6">
    <property type="entry name" value="UPF0702 TRANSMEMBRANE PROTEIN YCAP"/>
    <property type="match status" value="1"/>
</dbReference>
<feature type="domain" description="YetF C-terminal" evidence="8">
    <location>
        <begin position="79"/>
        <end position="200"/>
    </location>
</feature>
<feature type="transmembrane region" description="Helical" evidence="7">
    <location>
        <begin position="30"/>
        <end position="49"/>
    </location>
</feature>
<evidence type="ECO:0000256" key="4">
    <source>
        <dbReference type="ARBA" id="ARBA00022692"/>
    </source>
</evidence>
<gene>
    <name evidence="9" type="ORF">ACFSCZ_01965</name>
</gene>
<dbReference type="Gene3D" id="3.30.240.20">
    <property type="entry name" value="bsu07140 like domains"/>
    <property type="match status" value="2"/>
</dbReference>
<comment type="similarity">
    <text evidence="2">Belongs to the UPF0702 family.</text>
</comment>
<protein>
    <submittedName>
        <fullName evidence="9">DUF421 domain-containing protein</fullName>
    </submittedName>
</protein>
<sequence>MFIIILRTVLLYIVILIIFRLMGKREIGELSVLDLVVFIMMGELAVLAIEQHKDPILHTIIPLVILLLIQVGSAYLSLKSIKFRRLVDGKSSIIIEKGKINEKEMRRHRYNFDDLLTQLRQKDIRNIADVEFAILETSGNLSVFKKENKNKPGTLTIPLIIDGKIQEPGLKKSNIDEQWLRRELAERGHKKIESISFCSFQDGEFFVDYMDGKE</sequence>
<keyword evidence="3" id="KW-1003">Cell membrane</keyword>
<dbReference type="EMBL" id="JBHUEO010000004">
    <property type="protein sequence ID" value="MFD1705517.1"/>
    <property type="molecule type" value="Genomic_DNA"/>
</dbReference>
<evidence type="ECO:0000313" key="10">
    <source>
        <dbReference type="Proteomes" id="UP001597301"/>
    </source>
</evidence>
<organism evidence="9 10">
    <name type="scientific">Siminovitchia sediminis</name>
    <dbReference type="NCBI Taxonomy" id="1274353"/>
    <lineage>
        <taxon>Bacteria</taxon>
        <taxon>Bacillati</taxon>
        <taxon>Bacillota</taxon>
        <taxon>Bacilli</taxon>
        <taxon>Bacillales</taxon>
        <taxon>Bacillaceae</taxon>
        <taxon>Siminovitchia</taxon>
    </lineage>
</organism>
<dbReference type="Proteomes" id="UP001597301">
    <property type="component" value="Unassembled WGS sequence"/>
</dbReference>
<evidence type="ECO:0000313" key="9">
    <source>
        <dbReference type="EMBL" id="MFD1705517.1"/>
    </source>
</evidence>
<keyword evidence="4 7" id="KW-0812">Transmembrane</keyword>
<feature type="transmembrane region" description="Helical" evidence="7">
    <location>
        <begin position="6"/>
        <end position="23"/>
    </location>
</feature>
<comment type="subcellular location">
    <subcellularLocation>
        <location evidence="1">Cell membrane</location>
        <topology evidence="1">Multi-pass membrane protein</topology>
    </subcellularLocation>
</comment>
<evidence type="ECO:0000256" key="2">
    <source>
        <dbReference type="ARBA" id="ARBA00006448"/>
    </source>
</evidence>
<evidence type="ECO:0000259" key="8">
    <source>
        <dbReference type="Pfam" id="PF04239"/>
    </source>
</evidence>
<keyword evidence="10" id="KW-1185">Reference proteome</keyword>
<name>A0ABW4KCG0_9BACI</name>
<feature type="transmembrane region" description="Helical" evidence="7">
    <location>
        <begin position="55"/>
        <end position="76"/>
    </location>
</feature>
<accession>A0ABW4KCG0</accession>
<comment type="caution">
    <text evidence="9">The sequence shown here is derived from an EMBL/GenBank/DDBJ whole genome shotgun (WGS) entry which is preliminary data.</text>
</comment>
<proteinExistence type="inferred from homology"/>
<dbReference type="Pfam" id="PF04239">
    <property type="entry name" value="DUF421"/>
    <property type="match status" value="1"/>
</dbReference>
<evidence type="ECO:0000256" key="1">
    <source>
        <dbReference type="ARBA" id="ARBA00004651"/>
    </source>
</evidence>
<reference evidence="10" key="1">
    <citation type="journal article" date="2019" name="Int. J. Syst. Evol. Microbiol.">
        <title>The Global Catalogue of Microorganisms (GCM) 10K type strain sequencing project: providing services to taxonomists for standard genome sequencing and annotation.</title>
        <authorList>
            <consortium name="The Broad Institute Genomics Platform"/>
            <consortium name="The Broad Institute Genome Sequencing Center for Infectious Disease"/>
            <person name="Wu L."/>
            <person name="Ma J."/>
        </authorList>
    </citation>
    <scope>NUCLEOTIDE SEQUENCE [LARGE SCALE GENOMIC DNA]</scope>
    <source>
        <strain evidence="10">CGMCC 1.12295</strain>
    </source>
</reference>
<evidence type="ECO:0000256" key="5">
    <source>
        <dbReference type="ARBA" id="ARBA00022989"/>
    </source>
</evidence>
<evidence type="ECO:0000256" key="7">
    <source>
        <dbReference type="SAM" id="Phobius"/>
    </source>
</evidence>
<dbReference type="InterPro" id="IPR007353">
    <property type="entry name" value="DUF421"/>
</dbReference>
<keyword evidence="6 7" id="KW-0472">Membrane</keyword>
<keyword evidence="5 7" id="KW-1133">Transmembrane helix</keyword>
<evidence type="ECO:0000256" key="6">
    <source>
        <dbReference type="ARBA" id="ARBA00023136"/>
    </source>
</evidence>
<dbReference type="InterPro" id="IPR023090">
    <property type="entry name" value="UPF0702_alpha/beta_dom_sf"/>
</dbReference>
<dbReference type="PANTHER" id="PTHR34582">
    <property type="entry name" value="UPF0702 TRANSMEMBRANE PROTEIN YCAP"/>
    <property type="match status" value="1"/>
</dbReference>
<evidence type="ECO:0000256" key="3">
    <source>
        <dbReference type="ARBA" id="ARBA00022475"/>
    </source>
</evidence>